<dbReference type="PANTHER" id="PTHR43433:SF5">
    <property type="entry name" value="AB HYDROLASE-1 DOMAIN-CONTAINING PROTEIN"/>
    <property type="match status" value="1"/>
</dbReference>
<evidence type="ECO:0000259" key="1">
    <source>
        <dbReference type="Pfam" id="PF00561"/>
    </source>
</evidence>
<dbReference type="InterPro" id="IPR050471">
    <property type="entry name" value="AB_hydrolase"/>
</dbReference>
<dbReference type="Gene3D" id="3.40.50.1820">
    <property type="entry name" value="alpha/beta hydrolase"/>
    <property type="match status" value="1"/>
</dbReference>
<dbReference type="GO" id="GO:0016787">
    <property type="term" value="F:hydrolase activity"/>
    <property type="evidence" value="ECO:0007669"/>
    <property type="project" value="UniProtKB-KW"/>
</dbReference>
<comment type="caution">
    <text evidence="2">The sequence shown here is derived from an EMBL/GenBank/DDBJ whole genome shotgun (WGS) entry which is preliminary data.</text>
</comment>
<dbReference type="SUPFAM" id="SSF53474">
    <property type="entry name" value="alpha/beta-Hydrolases"/>
    <property type="match status" value="1"/>
</dbReference>
<dbReference type="InterPro" id="IPR000073">
    <property type="entry name" value="AB_hydrolase_1"/>
</dbReference>
<protein>
    <submittedName>
        <fullName evidence="2">Alpha/beta fold hydrolase</fullName>
    </submittedName>
</protein>
<name>A0ABW4LGD6_9MICO</name>
<accession>A0ABW4LGD6</accession>
<organism evidence="2 3">
    <name type="scientific">Amnibacterium endophyticum</name>
    <dbReference type="NCBI Taxonomy" id="2109337"/>
    <lineage>
        <taxon>Bacteria</taxon>
        <taxon>Bacillati</taxon>
        <taxon>Actinomycetota</taxon>
        <taxon>Actinomycetes</taxon>
        <taxon>Micrococcales</taxon>
        <taxon>Microbacteriaceae</taxon>
        <taxon>Amnibacterium</taxon>
    </lineage>
</organism>
<keyword evidence="3" id="KW-1185">Reference proteome</keyword>
<dbReference type="Pfam" id="PF00561">
    <property type="entry name" value="Abhydrolase_1"/>
    <property type="match status" value="1"/>
</dbReference>
<dbReference type="PRINTS" id="PR00111">
    <property type="entry name" value="ABHYDROLASE"/>
</dbReference>
<proteinExistence type="predicted"/>
<reference evidence="3" key="1">
    <citation type="journal article" date="2019" name="Int. J. Syst. Evol. Microbiol.">
        <title>The Global Catalogue of Microorganisms (GCM) 10K type strain sequencing project: providing services to taxonomists for standard genome sequencing and annotation.</title>
        <authorList>
            <consortium name="The Broad Institute Genomics Platform"/>
            <consortium name="The Broad Institute Genome Sequencing Center for Infectious Disease"/>
            <person name="Wu L."/>
            <person name="Ma J."/>
        </authorList>
    </citation>
    <scope>NUCLEOTIDE SEQUENCE [LARGE SCALE GENOMIC DNA]</scope>
    <source>
        <strain evidence="3">CGMCC 1.12471</strain>
    </source>
</reference>
<evidence type="ECO:0000313" key="3">
    <source>
        <dbReference type="Proteomes" id="UP001597347"/>
    </source>
</evidence>
<dbReference type="InterPro" id="IPR029058">
    <property type="entry name" value="AB_hydrolase_fold"/>
</dbReference>
<gene>
    <name evidence="2" type="ORF">ACFSBI_11305</name>
</gene>
<dbReference type="RefSeq" id="WP_377934975.1">
    <property type="nucleotide sequence ID" value="NZ_JBHUEA010000017.1"/>
</dbReference>
<keyword evidence="2" id="KW-0378">Hydrolase</keyword>
<evidence type="ECO:0000313" key="2">
    <source>
        <dbReference type="EMBL" id="MFD1722137.1"/>
    </source>
</evidence>
<dbReference type="Proteomes" id="UP001597347">
    <property type="component" value="Unassembled WGS sequence"/>
</dbReference>
<sequence length="263" mass="27485">MADAMLEVTGARLAADVRRGSGPAVVALHGLGSSRANEDADGFFGWTAVAEAGRTLVRYDARGHGRSSGAPQPAAYRWEALADDLLAVLDEVSPDEPVDGIGVSMGTGTLLTLAVRRPERFRRLVLVLPPTAWSSRAAQRDLYESSARFVEQRGMDAWVRGTASLPGPPVAEEAGAAALPPDVDGALLPSVLRGAAGSDLPPEADVAGLEHDVLLMPWTGDPGHPMSTAERLLELLPNAALDVMRDGEALRGAGGRAAAFLTR</sequence>
<feature type="domain" description="AB hydrolase-1" evidence="1">
    <location>
        <begin position="23"/>
        <end position="132"/>
    </location>
</feature>
<dbReference type="EMBL" id="JBHUEA010000017">
    <property type="protein sequence ID" value="MFD1722137.1"/>
    <property type="molecule type" value="Genomic_DNA"/>
</dbReference>
<dbReference type="PANTHER" id="PTHR43433">
    <property type="entry name" value="HYDROLASE, ALPHA/BETA FOLD FAMILY PROTEIN"/>
    <property type="match status" value="1"/>
</dbReference>